<evidence type="ECO:0000313" key="1">
    <source>
        <dbReference type="EMBL" id="AWX43382.1"/>
    </source>
</evidence>
<name>A0A2Z4LNF7_9FLAO</name>
<protein>
    <submittedName>
        <fullName evidence="1">Uncharacterized protein</fullName>
    </submittedName>
</protein>
<accession>A0A2Z4LNF7</accession>
<gene>
    <name evidence="1" type="ORF">HME9304_00370</name>
</gene>
<organism evidence="1 2">
    <name type="scientific">Flagellimonas maritima</name>
    <dbReference type="NCBI Taxonomy" id="1383885"/>
    <lineage>
        <taxon>Bacteria</taxon>
        <taxon>Pseudomonadati</taxon>
        <taxon>Bacteroidota</taxon>
        <taxon>Flavobacteriia</taxon>
        <taxon>Flavobacteriales</taxon>
        <taxon>Flavobacteriaceae</taxon>
        <taxon>Flagellimonas</taxon>
    </lineage>
</organism>
<keyword evidence="2" id="KW-1185">Reference proteome</keyword>
<dbReference type="EMBL" id="CP030104">
    <property type="protein sequence ID" value="AWX43382.1"/>
    <property type="molecule type" value="Genomic_DNA"/>
</dbReference>
<proteinExistence type="predicted"/>
<dbReference type="KEGG" id="spon:HME9304_00370"/>
<sequence>MSGYIYIVIKTQIMKVILTIIAIIFFGTVAMAQNVSGEIKVETISVGVELNIEIQEQAAKETKVARLYMFKNSRVKKALTFKTKRNKAKLA</sequence>
<dbReference type="AlphaFoldDB" id="A0A2Z4LNF7"/>
<reference evidence="1 2" key="1">
    <citation type="submission" date="2018-06" db="EMBL/GenBank/DDBJ databases">
        <title>Spongiibacterium sp. HME9304 Genome sequencing and assembly.</title>
        <authorList>
            <person name="Kang H."/>
            <person name="Kim H."/>
            <person name="Joh K."/>
        </authorList>
    </citation>
    <scope>NUCLEOTIDE SEQUENCE [LARGE SCALE GENOMIC DNA]</scope>
    <source>
        <strain evidence="1 2">HME9304</strain>
    </source>
</reference>
<dbReference type="Proteomes" id="UP000248536">
    <property type="component" value="Chromosome"/>
</dbReference>
<evidence type="ECO:0000313" key="2">
    <source>
        <dbReference type="Proteomes" id="UP000248536"/>
    </source>
</evidence>